<evidence type="ECO:0000313" key="2">
    <source>
        <dbReference type="Proteomes" id="UP000237000"/>
    </source>
</evidence>
<sequence length="65" mass="7319">MGLTIRVRSASMQPHRMLLGVRIREGVVPDNFTSCSRMAPATRTLDHESIHSTSYHYATYSVVQV</sequence>
<dbReference type="EMBL" id="JXTC01000159">
    <property type="protein sequence ID" value="PON84654.1"/>
    <property type="molecule type" value="Genomic_DNA"/>
</dbReference>
<dbReference type="AlphaFoldDB" id="A0A2P5EGN7"/>
<dbReference type="InParanoid" id="A0A2P5EGN7"/>
<comment type="caution">
    <text evidence="1">The sequence shown here is derived from an EMBL/GenBank/DDBJ whole genome shotgun (WGS) entry which is preliminary data.</text>
</comment>
<protein>
    <submittedName>
        <fullName evidence="1">Uncharacterized protein</fullName>
    </submittedName>
</protein>
<reference evidence="2" key="1">
    <citation type="submission" date="2016-06" db="EMBL/GenBank/DDBJ databases">
        <title>Parallel loss of symbiosis genes in relatives of nitrogen-fixing non-legume Parasponia.</title>
        <authorList>
            <person name="Van Velzen R."/>
            <person name="Holmer R."/>
            <person name="Bu F."/>
            <person name="Rutten L."/>
            <person name="Van Zeijl A."/>
            <person name="Liu W."/>
            <person name="Santuari L."/>
            <person name="Cao Q."/>
            <person name="Sharma T."/>
            <person name="Shen D."/>
            <person name="Roswanjaya Y."/>
            <person name="Wardhani T."/>
            <person name="Kalhor M.S."/>
            <person name="Jansen J."/>
            <person name="Van den Hoogen J."/>
            <person name="Gungor B."/>
            <person name="Hartog M."/>
            <person name="Hontelez J."/>
            <person name="Verver J."/>
            <person name="Yang W.-C."/>
            <person name="Schijlen E."/>
            <person name="Repin R."/>
            <person name="Schilthuizen M."/>
            <person name="Schranz E."/>
            <person name="Heidstra R."/>
            <person name="Miyata K."/>
            <person name="Fedorova E."/>
            <person name="Kohlen W."/>
            <person name="Bisseling T."/>
            <person name="Smit S."/>
            <person name="Geurts R."/>
        </authorList>
    </citation>
    <scope>NUCLEOTIDE SEQUENCE [LARGE SCALE GENOMIC DNA]</scope>
    <source>
        <strain evidence="2">cv. RG33-2</strain>
    </source>
</reference>
<evidence type="ECO:0000313" key="1">
    <source>
        <dbReference type="EMBL" id="PON84654.1"/>
    </source>
</evidence>
<organism evidence="1 2">
    <name type="scientific">Trema orientale</name>
    <name type="common">Charcoal tree</name>
    <name type="synonym">Celtis orientalis</name>
    <dbReference type="NCBI Taxonomy" id="63057"/>
    <lineage>
        <taxon>Eukaryota</taxon>
        <taxon>Viridiplantae</taxon>
        <taxon>Streptophyta</taxon>
        <taxon>Embryophyta</taxon>
        <taxon>Tracheophyta</taxon>
        <taxon>Spermatophyta</taxon>
        <taxon>Magnoliopsida</taxon>
        <taxon>eudicotyledons</taxon>
        <taxon>Gunneridae</taxon>
        <taxon>Pentapetalae</taxon>
        <taxon>rosids</taxon>
        <taxon>fabids</taxon>
        <taxon>Rosales</taxon>
        <taxon>Cannabaceae</taxon>
        <taxon>Trema</taxon>
    </lineage>
</organism>
<accession>A0A2P5EGN7</accession>
<proteinExistence type="predicted"/>
<name>A0A2P5EGN7_TREOI</name>
<gene>
    <name evidence="1" type="ORF">TorRG33x02_195930</name>
</gene>
<dbReference type="Proteomes" id="UP000237000">
    <property type="component" value="Unassembled WGS sequence"/>
</dbReference>
<keyword evidence="2" id="KW-1185">Reference proteome</keyword>
<dbReference type="OrthoDB" id="10330463at2759"/>